<reference evidence="1" key="1">
    <citation type="submission" date="2024-07" db="EMBL/GenBank/DDBJ databases">
        <authorList>
            <person name="Biller S.J."/>
        </authorList>
    </citation>
    <scope>NUCLEOTIDE SEQUENCE</scope>
    <source>
        <strain evidence="1">WC2420</strain>
    </source>
</reference>
<dbReference type="RefSeq" id="WP_369789590.1">
    <property type="nucleotide sequence ID" value="NZ_CP165628.1"/>
</dbReference>
<sequence length="78" mass="8626">MAAASGITGNATQPLQVAGKSNAQGFHYITTVQSTSSHRYKLLRTASLRDRFRHLEHLATNEPRKYRQKLRGVTCVGA</sequence>
<name>A0AB39VTA0_9GAMM</name>
<organism evidence="1">
    <name type="scientific">Rouxiella sp. WC2420</name>
    <dbReference type="NCBI Taxonomy" id="3234145"/>
    <lineage>
        <taxon>Bacteria</taxon>
        <taxon>Pseudomonadati</taxon>
        <taxon>Pseudomonadota</taxon>
        <taxon>Gammaproteobacteria</taxon>
        <taxon>Enterobacterales</taxon>
        <taxon>Yersiniaceae</taxon>
        <taxon>Rouxiella</taxon>
    </lineage>
</organism>
<dbReference type="EMBL" id="CP165628">
    <property type="protein sequence ID" value="XDU72978.1"/>
    <property type="molecule type" value="Genomic_DNA"/>
</dbReference>
<evidence type="ECO:0000313" key="1">
    <source>
        <dbReference type="EMBL" id="XDU72978.1"/>
    </source>
</evidence>
<accession>A0AB39VTA0</accession>
<gene>
    <name evidence="1" type="ORF">AB3G37_02325</name>
</gene>
<dbReference type="AlphaFoldDB" id="A0AB39VTA0"/>
<proteinExistence type="predicted"/>
<protein>
    <submittedName>
        <fullName evidence="1">Uncharacterized protein</fullName>
    </submittedName>
</protein>